<evidence type="ECO:0000256" key="7">
    <source>
        <dbReference type="ARBA" id="ARBA00035398"/>
    </source>
</evidence>
<dbReference type="GO" id="GO:0005762">
    <property type="term" value="C:mitochondrial large ribosomal subunit"/>
    <property type="evidence" value="ECO:0007669"/>
    <property type="project" value="TreeGrafter"/>
</dbReference>
<comment type="similarity">
    <text evidence="2">Belongs to the mitochondrion-specific ribosomal protein mL50 family.</text>
</comment>
<evidence type="ECO:0000256" key="4">
    <source>
        <dbReference type="ARBA" id="ARBA00023128"/>
    </source>
</evidence>
<evidence type="ECO:0000256" key="2">
    <source>
        <dbReference type="ARBA" id="ARBA00008860"/>
    </source>
</evidence>
<evidence type="ECO:0000256" key="5">
    <source>
        <dbReference type="ARBA" id="ARBA00023274"/>
    </source>
</evidence>
<keyword evidence="4" id="KW-0496">Mitochondrion</keyword>
<dbReference type="Pfam" id="PF10501">
    <property type="entry name" value="Ribosomal_L50"/>
    <property type="match status" value="1"/>
</dbReference>
<protein>
    <recommendedName>
        <fullName evidence="6">Large ribosomal subunit protein mL50</fullName>
    </recommendedName>
    <alternativeName>
        <fullName evidence="7">39S ribosomal protein L50, mitochondrial</fullName>
    </alternativeName>
</protein>
<keyword evidence="9" id="KW-1185">Reference proteome</keyword>
<comment type="subcellular location">
    <subcellularLocation>
        <location evidence="1">Mitochondrion</location>
    </subcellularLocation>
</comment>
<reference evidence="10" key="1">
    <citation type="submission" date="2024-02" db="UniProtKB">
        <authorList>
            <consortium name="WormBaseParasite"/>
        </authorList>
    </citation>
    <scope>IDENTIFICATION</scope>
</reference>
<dbReference type="Proteomes" id="UP000035681">
    <property type="component" value="Unplaced"/>
</dbReference>
<dbReference type="PANTHER" id="PTHR31542">
    <property type="entry name" value="39A RIBOSOMAL PROTEIN L50, MITOCHONDRIAL"/>
    <property type="match status" value="1"/>
</dbReference>
<evidence type="ECO:0000256" key="3">
    <source>
        <dbReference type="ARBA" id="ARBA00022980"/>
    </source>
</evidence>
<accession>A0AAF5CPT2</accession>
<keyword evidence="5" id="KW-0687">Ribonucleoprotein</keyword>
<dbReference type="Pfam" id="PF08524">
    <property type="entry name" value="rRNA_processing"/>
    <property type="match status" value="1"/>
</dbReference>
<keyword evidence="3" id="KW-0689">Ribosomal protein</keyword>
<evidence type="ECO:0000256" key="1">
    <source>
        <dbReference type="ARBA" id="ARBA00004173"/>
    </source>
</evidence>
<dbReference type="WBParaSite" id="TCONS_00000011.p1">
    <property type="protein sequence ID" value="TCONS_00000011.p1"/>
    <property type="gene ID" value="XLOC_000009"/>
</dbReference>
<evidence type="ECO:0000313" key="9">
    <source>
        <dbReference type="Proteomes" id="UP000035681"/>
    </source>
</evidence>
<dbReference type="AlphaFoldDB" id="A0AAF5CPT2"/>
<evidence type="ECO:0000256" key="8">
    <source>
        <dbReference type="SAM" id="MobiDB-lite"/>
    </source>
</evidence>
<feature type="compositionally biased region" description="Basic and acidic residues" evidence="8">
    <location>
        <begin position="307"/>
        <end position="339"/>
    </location>
</feature>
<proteinExistence type="inferred from homology"/>
<sequence length="371" mass="43477">MINGRFLSIRTSRIITTRNGFFGKKKKSGEKFETSIGLTDKEEGALRSRFPNIVSNVDRTSKKLSKTIDITKEDSVLFSEKEYDSIRARGILPFKYVYNPPSNLKDIVVNAVSSTMTTKEDDFNKIDLSNNLKDKAALLIKLGKDLSHSIPNSKLHEIKTVADVYNFYLEPINNTTEYVNMARDSTIPNNVFMREEPFRFHPDDVEAYHGGVTAFPGEGGEVYGLRNKRIHRQFNPRKEWFDYEEISYDYKKPDADLPWDPRIAEKMDRYITLLWECVPILFSHKKRKKVVAAVNEFKNAQETYKRLKKQEEDEKERKRKEMEERREKMEEYKNIKKDMNSALRKRNKKGQPNLGAQVEVLLKKIERKNQK</sequence>
<dbReference type="InterPro" id="IPR018305">
    <property type="entry name" value="Ribosomal_m50"/>
</dbReference>
<name>A0AAF5CPT2_STRER</name>
<organism evidence="9 10">
    <name type="scientific">Strongyloides stercoralis</name>
    <name type="common">Threadworm</name>
    <dbReference type="NCBI Taxonomy" id="6248"/>
    <lineage>
        <taxon>Eukaryota</taxon>
        <taxon>Metazoa</taxon>
        <taxon>Ecdysozoa</taxon>
        <taxon>Nematoda</taxon>
        <taxon>Chromadorea</taxon>
        <taxon>Rhabditida</taxon>
        <taxon>Tylenchina</taxon>
        <taxon>Panagrolaimomorpha</taxon>
        <taxon>Strongyloidoidea</taxon>
        <taxon>Strongyloididae</taxon>
        <taxon>Strongyloides</taxon>
    </lineage>
</organism>
<dbReference type="PRINTS" id="PR01854">
    <property type="entry name" value="BR22PROTEIN"/>
</dbReference>
<dbReference type="InterPro" id="IPR013730">
    <property type="entry name" value="Fyv7/TAP26"/>
</dbReference>
<dbReference type="PANTHER" id="PTHR31542:SF1">
    <property type="entry name" value="LARGE RIBOSOMAL SUBUNIT PROTEIN ML50"/>
    <property type="match status" value="1"/>
</dbReference>
<evidence type="ECO:0000256" key="6">
    <source>
        <dbReference type="ARBA" id="ARBA00035183"/>
    </source>
</evidence>
<feature type="region of interest" description="Disordered" evidence="8">
    <location>
        <begin position="307"/>
        <end position="357"/>
    </location>
</feature>
<evidence type="ECO:0000313" key="10">
    <source>
        <dbReference type="WBParaSite" id="TCONS_00000011.p1"/>
    </source>
</evidence>